<keyword evidence="3" id="KW-0227">DNA damage</keyword>
<protein>
    <recommendedName>
        <fullName evidence="8">Abasic site processing protein</fullName>
        <ecNumber evidence="8">3.4.-.-</ecNumber>
    </recommendedName>
</protein>
<keyword evidence="4 8" id="KW-0378">Hydrolase</keyword>
<evidence type="ECO:0000256" key="1">
    <source>
        <dbReference type="ARBA" id="ARBA00008136"/>
    </source>
</evidence>
<dbReference type="EC" id="3.4.-.-" evidence="8"/>
<dbReference type="InterPro" id="IPR036590">
    <property type="entry name" value="SRAP-like"/>
</dbReference>
<evidence type="ECO:0000256" key="5">
    <source>
        <dbReference type="ARBA" id="ARBA00023124"/>
    </source>
</evidence>
<evidence type="ECO:0000256" key="7">
    <source>
        <dbReference type="ARBA" id="ARBA00023239"/>
    </source>
</evidence>
<keyword evidence="6" id="KW-0238">DNA-binding</keyword>
<dbReference type="Proteomes" id="UP001294570">
    <property type="component" value="Unassembled WGS sequence"/>
</dbReference>
<comment type="caution">
    <text evidence="9">The sequence shown here is derived from an EMBL/GenBank/DDBJ whole genome shotgun (WGS) entry which is preliminary data.</text>
</comment>
<evidence type="ECO:0000256" key="2">
    <source>
        <dbReference type="ARBA" id="ARBA00022670"/>
    </source>
</evidence>
<evidence type="ECO:0000256" key="4">
    <source>
        <dbReference type="ARBA" id="ARBA00022801"/>
    </source>
</evidence>
<name>A0ABU5GPI9_9GAMM</name>
<evidence type="ECO:0000256" key="8">
    <source>
        <dbReference type="RuleBase" id="RU364100"/>
    </source>
</evidence>
<reference evidence="9 10" key="1">
    <citation type="submission" date="2023-12" db="EMBL/GenBank/DDBJ databases">
        <title>Denitrificimonas halotolerans sp. nov.,a novel species isolated from landfill leachate.</title>
        <authorList>
            <person name="Wang S."/>
        </authorList>
    </citation>
    <scope>NUCLEOTIDE SEQUENCE [LARGE SCALE GENOMIC DNA]</scope>
    <source>
        <strain evidence="9 10">JX-1</strain>
    </source>
</reference>
<dbReference type="Pfam" id="PF02586">
    <property type="entry name" value="SRAP"/>
    <property type="match status" value="1"/>
</dbReference>
<comment type="similarity">
    <text evidence="1 8">Belongs to the SOS response-associated peptidase family.</text>
</comment>
<keyword evidence="5" id="KW-0190">Covalent protein-DNA linkage</keyword>
<dbReference type="EMBL" id="JAXIVU010000001">
    <property type="protein sequence ID" value="MDY7218265.1"/>
    <property type="molecule type" value="Genomic_DNA"/>
</dbReference>
<dbReference type="SUPFAM" id="SSF143081">
    <property type="entry name" value="BB1717-like"/>
    <property type="match status" value="1"/>
</dbReference>
<accession>A0ABU5GPI9</accession>
<keyword evidence="2 8" id="KW-0645">Protease</keyword>
<evidence type="ECO:0000256" key="6">
    <source>
        <dbReference type="ARBA" id="ARBA00023125"/>
    </source>
</evidence>
<proteinExistence type="inferred from homology"/>
<dbReference type="RefSeq" id="WP_321552356.1">
    <property type="nucleotide sequence ID" value="NZ_JAXIVU010000001.1"/>
</dbReference>
<keyword evidence="7" id="KW-0456">Lyase</keyword>
<sequence>MSGRYALFDWPETLTQLPGFPQQMRAHWNLAPKSQVLMLYQHQQELRATLALWGFTPAWLTDLTRAVAHARMETISKQPMFKNAWRGQRCVLPANGFFEWRGLQRKQPFWLSSAEPLLYFAAIWDRYSVPGRDYYSVAMLTRQAASLRRPILLNERQRAVWLNPESSEADVLEVLEQEQPQLFERRVSTLINDPLVDGPHCLNRG</sequence>
<dbReference type="PANTHER" id="PTHR13604">
    <property type="entry name" value="DC12-RELATED"/>
    <property type="match status" value="1"/>
</dbReference>
<evidence type="ECO:0000313" key="10">
    <source>
        <dbReference type="Proteomes" id="UP001294570"/>
    </source>
</evidence>
<dbReference type="Gene3D" id="3.90.1680.10">
    <property type="entry name" value="SOS response associated peptidase-like"/>
    <property type="match status" value="1"/>
</dbReference>
<keyword evidence="10" id="KW-1185">Reference proteome</keyword>
<dbReference type="PANTHER" id="PTHR13604:SF0">
    <property type="entry name" value="ABASIC SITE PROCESSING PROTEIN HMCES"/>
    <property type="match status" value="1"/>
</dbReference>
<dbReference type="InterPro" id="IPR003738">
    <property type="entry name" value="SRAP"/>
</dbReference>
<gene>
    <name evidence="9" type="ORF">TOI97_01530</name>
</gene>
<organism evidence="9 10">
    <name type="scientific">Denitrificimonas halotolerans</name>
    <dbReference type="NCBI Taxonomy" id="3098930"/>
    <lineage>
        <taxon>Bacteria</taxon>
        <taxon>Pseudomonadati</taxon>
        <taxon>Pseudomonadota</taxon>
        <taxon>Gammaproteobacteria</taxon>
        <taxon>Pseudomonadales</taxon>
        <taxon>Pseudomonadaceae</taxon>
        <taxon>Denitrificimonas</taxon>
    </lineage>
</organism>
<evidence type="ECO:0000256" key="3">
    <source>
        <dbReference type="ARBA" id="ARBA00022763"/>
    </source>
</evidence>
<evidence type="ECO:0000313" key="9">
    <source>
        <dbReference type="EMBL" id="MDY7218265.1"/>
    </source>
</evidence>